<organism evidence="1">
    <name type="scientific">marine sediment metagenome</name>
    <dbReference type="NCBI Taxonomy" id="412755"/>
    <lineage>
        <taxon>unclassified sequences</taxon>
        <taxon>metagenomes</taxon>
        <taxon>ecological metagenomes</taxon>
    </lineage>
</organism>
<sequence length="56" mass="6749">MEGDALMPWWNKIPPYKEFFIEEGCISSWFEFLKAEKLDAKQFKEWCRAEMEAQGK</sequence>
<dbReference type="EMBL" id="LAZR01012288">
    <property type="protein sequence ID" value="KKM27614.1"/>
    <property type="molecule type" value="Genomic_DNA"/>
</dbReference>
<gene>
    <name evidence="1" type="ORF">LCGC14_1572970</name>
</gene>
<proteinExistence type="predicted"/>
<dbReference type="AlphaFoldDB" id="A0A0F9J5E8"/>
<reference evidence="1" key="1">
    <citation type="journal article" date="2015" name="Nature">
        <title>Complex archaea that bridge the gap between prokaryotes and eukaryotes.</title>
        <authorList>
            <person name="Spang A."/>
            <person name="Saw J.H."/>
            <person name="Jorgensen S.L."/>
            <person name="Zaremba-Niedzwiedzka K."/>
            <person name="Martijn J."/>
            <person name="Lind A.E."/>
            <person name="van Eijk R."/>
            <person name="Schleper C."/>
            <person name="Guy L."/>
            <person name="Ettema T.J."/>
        </authorList>
    </citation>
    <scope>NUCLEOTIDE SEQUENCE</scope>
</reference>
<accession>A0A0F9J5E8</accession>
<name>A0A0F9J5E8_9ZZZZ</name>
<comment type="caution">
    <text evidence="1">The sequence shown here is derived from an EMBL/GenBank/DDBJ whole genome shotgun (WGS) entry which is preliminary data.</text>
</comment>
<evidence type="ECO:0000313" key="1">
    <source>
        <dbReference type="EMBL" id="KKM27614.1"/>
    </source>
</evidence>
<protein>
    <submittedName>
        <fullName evidence="1">Uncharacterized protein</fullName>
    </submittedName>
</protein>